<dbReference type="SUPFAM" id="SSF101116">
    <property type="entry name" value="Flagellar export chaperone FliS"/>
    <property type="match status" value="1"/>
</dbReference>
<dbReference type="Proteomes" id="UP001595456">
    <property type="component" value="Unassembled WGS sequence"/>
</dbReference>
<evidence type="ECO:0000313" key="1">
    <source>
        <dbReference type="EMBL" id="MFC3098903.1"/>
    </source>
</evidence>
<keyword evidence="1" id="KW-0282">Flagellum</keyword>
<protein>
    <submittedName>
        <fullName evidence="1">Flagellin</fullName>
    </submittedName>
</protein>
<dbReference type="RefSeq" id="WP_336924613.1">
    <property type="nucleotide sequence ID" value="NZ_JBANRO010000001.1"/>
</dbReference>
<comment type="caution">
    <text evidence="1">The sequence shown here is derived from an EMBL/GenBank/DDBJ whole genome shotgun (WGS) entry which is preliminary data.</text>
</comment>
<gene>
    <name evidence="1" type="ORF">ACFODU_13995</name>
</gene>
<name>A0ABV7E8B4_9SPHN</name>
<sequence length="122" mass="13076">MLRTANPAEAYRRVDFDARVAGSSGLDLVRLCLADVDAALGQALWANANGRDDIRRNGLARAQSGLGALRLGVDRTNPVGPALLTLYEAMSATVTACRFRFDTEAISRVRADLRDIAAAMRG</sequence>
<organism evidence="1 2">
    <name type="scientific">Alteraurantiacibacter palmitatis</name>
    <dbReference type="NCBI Taxonomy" id="2054628"/>
    <lineage>
        <taxon>Bacteria</taxon>
        <taxon>Pseudomonadati</taxon>
        <taxon>Pseudomonadota</taxon>
        <taxon>Alphaproteobacteria</taxon>
        <taxon>Sphingomonadales</taxon>
        <taxon>Erythrobacteraceae</taxon>
        <taxon>Alteraurantiacibacter</taxon>
    </lineage>
</organism>
<keyword evidence="2" id="KW-1185">Reference proteome</keyword>
<keyword evidence="1" id="KW-0969">Cilium</keyword>
<dbReference type="InterPro" id="IPR036584">
    <property type="entry name" value="FliS_sf"/>
</dbReference>
<proteinExistence type="predicted"/>
<evidence type="ECO:0000313" key="2">
    <source>
        <dbReference type="Proteomes" id="UP001595456"/>
    </source>
</evidence>
<keyword evidence="1" id="KW-0966">Cell projection</keyword>
<dbReference type="Gene3D" id="1.20.120.340">
    <property type="entry name" value="Flagellar protein FliS"/>
    <property type="match status" value="1"/>
</dbReference>
<accession>A0ABV7E8B4</accession>
<reference evidence="2" key="1">
    <citation type="journal article" date="2019" name="Int. J. Syst. Evol. Microbiol.">
        <title>The Global Catalogue of Microorganisms (GCM) 10K type strain sequencing project: providing services to taxonomists for standard genome sequencing and annotation.</title>
        <authorList>
            <consortium name="The Broad Institute Genomics Platform"/>
            <consortium name="The Broad Institute Genome Sequencing Center for Infectious Disease"/>
            <person name="Wu L."/>
            <person name="Ma J."/>
        </authorList>
    </citation>
    <scope>NUCLEOTIDE SEQUENCE [LARGE SCALE GENOMIC DNA]</scope>
    <source>
        <strain evidence="2">KCTC 52607</strain>
    </source>
</reference>
<dbReference type="EMBL" id="JBHRST010000022">
    <property type="protein sequence ID" value="MFC3098903.1"/>
    <property type="molecule type" value="Genomic_DNA"/>
</dbReference>